<dbReference type="InterPro" id="IPR027417">
    <property type="entry name" value="P-loop_NTPase"/>
</dbReference>
<sequence>MSSVLKMLGDVGENRKIKTFPKPFSIAMTPYGRTDFAEETRKMCVQNRHSLLTSLKICKVIILGDVCVGKTCIVNRFCHQVFESNYKATIGVDFEVEKFEILNVPYNLQIWDTAGQERFKCIAQAYYRSAHVVIIVFDLTNVTTLSNSKIWLREALAANSLRPYLFLVGTKKDLMSKASYRVVESYGAKVANDMGGEYWGISSKTGENVAKLFFRVAALAFEDSIAKEGEKIEKTFINSDLVSFKKNQEKNDKQDRSICGAKCN</sequence>
<dbReference type="InterPro" id="IPR050227">
    <property type="entry name" value="Rab"/>
</dbReference>
<dbReference type="SMART" id="SM00176">
    <property type="entry name" value="RAN"/>
    <property type="match status" value="1"/>
</dbReference>
<dbReference type="InterPro" id="IPR001806">
    <property type="entry name" value="Small_GTPase"/>
</dbReference>
<evidence type="ECO:0000256" key="2">
    <source>
        <dbReference type="ARBA" id="ARBA00023134"/>
    </source>
</evidence>
<keyword evidence="3" id="KW-1185">Reference proteome</keyword>
<dbReference type="PRINTS" id="PR00449">
    <property type="entry name" value="RASTRNSFRMNG"/>
</dbReference>
<evidence type="ECO:0000313" key="3">
    <source>
        <dbReference type="Proteomes" id="UP000695000"/>
    </source>
</evidence>
<dbReference type="Pfam" id="PF00071">
    <property type="entry name" value="Ras"/>
    <property type="match status" value="1"/>
</dbReference>
<dbReference type="PANTHER" id="PTHR47977">
    <property type="entry name" value="RAS-RELATED PROTEIN RAB"/>
    <property type="match status" value="1"/>
</dbReference>
<evidence type="ECO:0000256" key="1">
    <source>
        <dbReference type="ARBA" id="ARBA00022741"/>
    </source>
</evidence>
<dbReference type="GeneID" id="108561115"/>
<dbReference type="SMART" id="SM00174">
    <property type="entry name" value="RHO"/>
    <property type="match status" value="1"/>
</dbReference>
<keyword evidence="2" id="KW-0342">GTP-binding</keyword>
<dbReference type="PROSITE" id="PS51419">
    <property type="entry name" value="RAB"/>
    <property type="match status" value="1"/>
</dbReference>
<dbReference type="Gene3D" id="3.40.50.300">
    <property type="entry name" value="P-loop containing nucleotide triphosphate hydrolases"/>
    <property type="match status" value="1"/>
</dbReference>
<dbReference type="SUPFAM" id="SSF52540">
    <property type="entry name" value="P-loop containing nucleoside triphosphate hydrolases"/>
    <property type="match status" value="1"/>
</dbReference>
<organism evidence="3 4">
    <name type="scientific">Nicrophorus vespilloides</name>
    <name type="common">Boreal carrion beetle</name>
    <dbReference type="NCBI Taxonomy" id="110193"/>
    <lineage>
        <taxon>Eukaryota</taxon>
        <taxon>Metazoa</taxon>
        <taxon>Ecdysozoa</taxon>
        <taxon>Arthropoda</taxon>
        <taxon>Hexapoda</taxon>
        <taxon>Insecta</taxon>
        <taxon>Pterygota</taxon>
        <taxon>Neoptera</taxon>
        <taxon>Endopterygota</taxon>
        <taxon>Coleoptera</taxon>
        <taxon>Polyphaga</taxon>
        <taxon>Staphyliniformia</taxon>
        <taxon>Silphidae</taxon>
        <taxon>Nicrophorinae</taxon>
        <taxon>Nicrophorus</taxon>
    </lineage>
</organism>
<protein>
    <submittedName>
        <fullName evidence="4">Ras-related protein Rab-34</fullName>
    </submittedName>
</protein>
<accession>A0ABM1MIK1</accession>
<reference evidence="4" key="1">
    <citation type="submission" date="2025-08" db="UniProtKB">
        <authorList>
            <consortium name="RefSeq"/>
        </authorList>
    </citation>
    <scope>IDENTIFICATION</scope>
    <source>
        <tissue evidence="4">Whole Larva</tissue>
    </source>
</reference>
<keyword evidence="1" id="KW-0547">Nucleotide-binding</keyword>
<dbReference type="Proteomes" id="UP000695000">
    <property type="component" value="Unplaced"/>
</dbReference>
<dbReference type="PROSITE" id="PS51421">
    <property type="entry name" value="RAS"/>
    <property type="match status" value="1"/>
</dbReference>
<dbReference type="NCBIfam" id="TIGR00231">
    <property type="entry name" value="small_GTP"/>
    <property type="match status" value="1"/>
</dbReference>
<dbReference type="RefSeq" id="XP_017774401.1">
    <property type="nucleotide sequence ID" value="XM_017918912.1"/>
</dbReference>
<proteinExistence type="predicted"/>
<gene>
    <name evidence="4" type="primary">LOC108561115</name>
</gene>
<evidence type="ECO:0000313" key="4">
    <source>
        <dbReference type="RefSeq" id="XP_017774401.1"/>
    </source>
</evidence>
<dbReference type="InterPro" id="IPR005225">
    <property type="entry name" value="Small_GTP-bd"/>
</dbReference>
<name>A0ABM1MIK1_NICVS</name>
<dbReference type="SMART" id="SM00175">
    <property type="entry name" value="RAB"/>
    <property type="match status" value="1"/>
</dbReference>
<dbReference type="SMART" id="SM00173">
    <property type="entry name" value="RAS"/>
    <property type="match status" value="1"/>
</dbReference>